<protein>
    <submittedName>
        <fullName evidence="5">Helix-turn-helix transcriptional regulator</fullName>
    </submittedName>
</protein>
<comment type="caution">
    <text evidence="5">The sequence shown here is derived from an EMBL/GenBank/DDBJ whole genome shotgun (WGS) entry which is preliminary data.</text>
</comment>
<sequence length="122" mass="14150">MVKKPISDPPACTGNLLAMRDTLETLGGKWKLLILHYLIVREDDSNTFKKMERDIDGISSKMLSKELKDLEANKLIKREEQKTKPIKVEYSITEYGKSTKEIIDILVNWGKKHRINILESYE</sequence>
<keyword evidence="6" id="KW-1185">Reference proteome</keyword>
<dbReference type="RefSeq" id="WP_264743698.1">
    <property type="nucleotide sequence ID" value="NZ_JAPDHV010000004.1"/>
</dbReference>
<evidence type="ECO:0000313" key="6">
    <source>
        <dbReference type="Proteomes" id="UP001163719"/>
    </source>
</evidence>
<evidence type="ECO:0000256" key="3">
    <source>
        <dbReference type="ARBA" id="ARBA00023163"/>
    </source>
</evidence>
<dbReference type="Pfam" id="PF01638">
    <property type="entry name" value="HxlR"/>
    <property type="match status" value="1"/>
</dbReference>
<dbReference type="InterPro" id="IPR036390">
    <property type="entry name" value="WH_DNA-bd_sf"/>
</dbReference>
<keyword evidence="2" id="KW-0238">DNA-binding</keyword>
<organism evidence="5 6">
    <name type="scientific">Chryseobacterium oryctis</name>
    <dbReference type="NCBI Taxonomy" id="2952618"/>
    <lineage>
        <taxon>Bacteria</taxon>
        <taxon>Pseudomonadati</taxon>
        <taxon>Bacteroidota</taxon>
        <taxon>Flavobacteriia</taxon>
        <taxon>Flavobacteriales</taxon>
        <taxon>Weeksellaceae</taxon>
        <taxon>Chryseobacterium group</taxon>
        <taxon>Chryseobacterium</taxon>
    </lineage>
</organism>
<dbReference type="PANTHER" id="PTHR33204">
    <property type="entry name" value="TRANSCRIPTIONAL REGULATOR, MARR FAMILY"/>
    <property type="match status" value="1"/>
</dbReference>
<gene>
    <name evidence="5" type="ORF">OH806_10825</name>
</gene>
<dbReference type="PROSITE" id="PS51118">
    <property type="entry name" value="HTH_HXLR"/>
    <property type="match status" value="1"/>
</dbReference>
<name>A0ABT3HPY2_9FLAO</name>
<dbReference type="Gene3D" id="1.10.10.10">
    <property type="entry name" value="Winged helix-like DNA-binding domain superfamily/Winged helix DNA-binding domain"/>
    <property type="match status" value="1"/>
</dbReference>
<dbReference type="InterPro" id="IPR002577">
    <property type="entry name" value="HTH_HxlR"/>
</dbReference>
<dbReference type="SUPFAM" id="SSF46785">
    <property type="entry name" value="Winged helix' DNA-binding domain"/>
    <property type="match status" value="1"/>
</dbReference>
<keyword evidence="3" id="KW-0804">Transcription</keyword>
<evidence type="ECO:0000256" key="1">
    <source>
        <dbReference type="ARBA" id="ARBA00023015"/>
    </source>
</evidence>
<feature type="domain" description="HTH hxlR-type" evidence="4">
    <location>
        <begin position="12"/>
        <end position="118"/>
    </location>
</feature>
<evidence type="ECO:0000313" key="5">
    <source>
        <dbReference type="EMBL" id="MCW3161755.1"/>
    </source>
</evidence>
<evidence type="ECO:0000256" key="2">
    <source>
        <dbReference type="ARBA" id="ARBA00023125"/>
    </source>
</evidence>
<evidence type="ECO:0000259" key="4">
    <source>
        <dbReference type="PROSITE" id="PS51118"/>
    </source>
</evidence>
<dbReference type="PANTHER" id="PTHR33204:SF18">
    <property type="entry name" value="TRANSCRIPTIONAL REGULATORY PROTEIN"/>
    <property type="match status" value="1"/>
</dbReference>
<reference evidence="5" key="1">
    <citation type="submission" date="2022-10" db="EMBL/GenBank/DDBJ databases">
        <title>Chryseobacterium babae sp. nov. isolated from the gut of the beetle Oryctes rhinoceros, and Chryseobacterium kimseyorum sp. nov., isolated from a stick insect rearing cage.</title>
        <authorList>
            <person name="Shelomi M."/>
            <person name="Han C.-J."/>
            <person name="Chen W.-M."/>
            <person name="Chen H.-K."/>
            <person name="Liaw S.-J."/>
            <person name="Muhle E."/>
            <person name="Clermont D."/>
        </authorList>
    </citation>
    <scope>NUCLEOTIDE SEQUENCE</scope>
    <source>
        <strain evidence="5">WLa1L2M3</strain>
    </source>
</reference>
<dbReference type="InterPro" id="IPR036388">
    <property type="entry name" value="WH-like_DNA-bd_sf"/>
</dbReference>
<proteinExistence type="predicted"/>
<accession>A0ABT3HPY2</accession>
<keyword evidence="1" id="KW-0805">Transcription regulation</keyword>
<dbReference type="EMBL" id="JAPDHV010000004">
    <property type="protein sequence ID" value="MCW3161755.1"/>
    <property type="molecule type" value="Genomic_DNA"/>
</dbReference>
<dbReference type="Proteomes" id="UP001163719">
    <property type="component" value="Unassembled WGS sequence"/>
</dbReference>